<keyword evidence="1" id="KW-0460">Magnesium</keyword>
<gene>
    <name evidence="2" type="primary">EYA1_2</name>
    <name evidence="2" type="ORF">EYF80_011086</name>
</gene>
<dbReference type="GO" id="GO:0004725">
    <property type="term" value="F:protein tyrosine phosphatase activity"/>
    <property type="evidence" value="ECO:0007669"/>
    <property type="project" value="UniProtKB-EC"/>
</dbReference>
<dbReference type="EC" id="3.1.3.48" evidence="1"/>
<keyword evidence="3" id="KW-1185">Reference proteome</keyword>
<dbReference type="GO" id="GO:0046872">
    <property type="term" value="F:metal ion binding"/>
    <property type="evidence" value="ECO:0007669"/>
    <property type="project" value="UniProtKB-KW"/>
</dbReference>
<keyword evidence="1" id="KW-0378">Hydrolase</keyword>
<dbReference type="InterPro" id="IPR028472">
    <property type="entry name" value="EYA"/>
</dbReference>
<comment type="catalytic activity">
    <reaction evidence="1">
        <text>O-phospho-L-tyrosyl-[protein] + H2O = L-tyrosyl-[protein] + phosphate</text>
        <dbReference type="Rhea" id="RHEA:10684"/>
        <dbReference type="Rhea" id="RHEA-COMP:10136"/>
        <dbReference type="Rhea" id="RHEA-COMP:20101"/>
        <dbReference type="ChEBI" id="CHEBI:15377"/>
        <dbReference type="ChEBI" id="CHEBI:43474"/>
        <dbReference type="ChEBI" id="CHEBI:46858"/>
        <dbReference type="ChEBI" id="CHEBI:61978"/>
        <dbReference type="EC" id="3.1.3.48"/>
    </reaction>
</comment>
<proteinExistence type="inferred from homology"/>
<keyword evidence="1" id="KW-0805">Transcription regulation</keyword>
<evidence type="ECO:0000313" key="2">
    <source>
        <dbReference type="EMBL" id="TNN78682.1"/>
    </source>
</evidence>
<comment type="cofactor">
    <cofactor evidence="1">
        <name>Mg(2+)</name>
        <dbReference type="ChEBI" id="CHEBI:18420"/>
    </cofactor>
    <text evidence="1">Binds 1 Mg(2+) ion per subunit.</text>
</comment>
<dbReference type="EMBL" id="SRLO01000071">
    <property type="protein sequence ID" value="TNN78682.1"/>
    <property type="molecule type" value="Genomic_DNA"/>
</dbReference>
<dbReference type="GO" id="GO:0030154">
    <property type="term" value="P:cell differentiation"/>
    <property type="evidence" value="ECO:0007669"/>
    <property type="project" value="TreeGrafter"/>
</dbReference>
<evidence type="ECO:0000256" key="1">
    <source>
        <dbReference type="RuleBase" id="RU362036"/>
    </source>
</evidence>
<sequence length="198" mass="22186">MLCVHLYLDIKTEDGLSHSPGQTGILGYSNFSSTPPSQSLYGYSHTHGGGISSGIFQGTHAISSSTPFNSTQQEFSAYSSYSPSQYSPYYNSHHYNSPYLSSSNISPAAITAPLAYQHPEHPVMLPNHSPESHTGKEAQTTLDCCYCFHIYIYIYIYTLPFKSLGSLRNVFIFQRKVCFLNKDNIKLLRNALYTLLTW</sequence>
<dbReference type="PANTHER" id="PTHR10190:SF7">
    <property type="entry name" value="EYES ABSENT HOMOLOG 2"/>
    <property type="match status" value="1"/>
</dbReference>
<keyword evidence="1" id="KW-0804">Transcription</keyword>
<comment type="caution">
    <text evidence="2">The sequence shown here is derived from an EMBL/GenBank/DDBJ whole genome shotgun (WGS) entry which is preliminary data.</text>
</comment>
<dbReference type="Proteomes" id="UP000314294">
    <property type="component" value="Unassembled WGS sequence"/>
</dbReference>
<reference evidence="2 3" key="1">
    <citation type="submission" date="2019-03" db="EMBL/GenBank/DDBJ databases">
        <title>First draft genome of Liparis tanakae, snailfish: a comprehensive survey of snailfish specific genes.</title>
        <authorList>
            <person name="Kim W."/>
            <person name="Song I."/>
            <person name="Jeong J.-H."/>
            <person name="Kim D."/>
            <person name="Kim S."/>
            <person name="Ryu S."/>
            <person name="Song J.Y."/>
            <person name="Lee S.K."/>
        </authorList>
    </citation>
    <scope>NUCLEOTIDE SEQUENCE [LARGE SCALE GENOMIC DNA]</scope>
    <source>
        <tissue evidence="2">Muscle</tissue>
    </source>
</reference>
<dbReference type="OrthoDB" id="167668at2759"/>
<organism evidence="2 3">
    <name type="scientific">Liparis tanakae</name>
    <name type="common">Tanaka's snailfish</name>
    <dbReference type="NCBI Taxonomy" id="230148"/>
    <lineage>
        <taxon>Eukaryota</taxon>
        <taxon>Metazoa</taxon>
        <taxon>Chordata</taxon>
        <taxon>Craniata</taxon>
        <taxon>Vertebrata</taxon>
        <taxon>Euteleostomi</taxon>
        <taxon>Actinopterygii</taxon>
        <taxon>Neopterygii</taxon>
        <taxon>Teleostei</taxon>
        <taxon>Neoteleostei</taxon>
        <taxon>Acanthomorphata</taxon>
        <taxon>Eupercaria</taxon>
        <taxon>Perciformes</taxon>
        <taxon>Cottioidei</taxon>
        <taxon>Cottales</taxon>
        <taxon>Liparidae</taxon>
        <taxon>Liparis</taxon>
    </lineage>
</organism>
<evidence type="ECO:0000313" key="3">
    <source>
        <dbReference type="Proteomes" id="UP000314294"/>
    </source>
</evidence>
<dbReference type="AlphaFoldDB" id="A0A4Z2IN82"/>
<protein>
    <recommendedName>
        <fullName evidence="1">Eyes absent homolog</fullName>
        <ecNumber evidence="1">3.1.3.48</ecNumber>
    </recommendedName>
</protein>
<dbReference type="GO" id="GO:2001240">
    <property type="term" value="P:negative regulation of extrinsic apoptotic signaling pathway in absence of ligand"/>
    <property type="evidence" value="ECO:0007669"/>
    <property type="project" value="TreeGrafter"/>
</dbReference>
<accession>A0A4Z2IN82</accession>
<keyword evidence="1" id="KW-0904">Protein phosphatase</keyword>
<dbReference type="PANTHER" id="PTHR10190">
    <property type="entry name" value="EYES ABSENT"/>
    <property type="match status" value="1"/>
</dbReference>
<name>A0A4Z2IN82_9TELE</name>
<dbReference type="GO" id="GO:0045739">
    <property type="term" value="P:positive regulation of DNA repair"/>
    <property type="evidence" value="ECO:0007669"/>
    <property type="project" value="TreeGrafter"/>
</dbReference>
<comment type="similarity">
    <text evidence="1">Belongs to the HAD-like hydrolase superfamily. EYA family.</text>
</comment>
<keyword evidence="1" id="KW-0479">Metal-binding</keyword>
<dbReference type="GO" id="GO:0005634">
    <property type="term" value="C:nucleus"/>
    <property type="evidence" value="ECO:0007669"/>
    <property type="project" value="TreeGrafter"/>
</dbReference>